<dbReference type="Pfam" id="PF13472">
    <property type="entry name" value="Lipase_GDSL_2"/>
    <property type="match status" value="1"/>
</dbReference>
<dbReference type="InterPro" id="IPR036514">
    <property type="entry name" value="SGNH_hydro_sf"/>
</dbReference>
<gene>
    <name evidence="3" type="ORF">AN216_04455</name>
</gene>
<dbReference type="PANTHER" id="PTHR43784:SF2">
    <property type="entry name" value="GDSL-LIKE LIPASE_ACYLHYDROLASE, PUTATIVE (AFU_ORTHOLOGUE AFUA_2G00820)-RELATED"/>
    <property type="match status" value="1"/>
</dbReference>
<dbReference type="Gene3D" id="3.40.50.1110">
    <property type="entry name" value="SGNH hydrolase"/>
    <property type="match status" value="1"/>
</dbReference>
<dbReference type="Proteomes" id="UP000176101">
    <property type="component" value="Unassembled WGS sequence"/>
</dbReference>
<comment type="caution">
    <text evidence="3">The sequence shown here is derived from an EMBL/GenBank/DDBJ whole genome shotgun (WGS) entry which is preliminary data.</text>
</comment>
<name>A0A1E7KME6_9ACTN</name>
<evidence type="ECO:0000313" key="4">
    <source>
        <dbReference type="Proteomes" id="UP000176101"/>
    </source>
</evidence>
<organism evidence="3 4">
    <name type="scientific">Streptomyces oceani</name>
    <dbReference type="NCBI Taxonomy" id="1075402"/>
    <lineage>
        <taxon>Bacteria</taxon>
        <taxon>Bacillati</taxon>
        <taxon>Actinomycetota</taxon>
        <taxon>Actinomycetes</taxon>
        <taxon>Kitasatosporales</taxon>
        <taxon>Streptomycetaceae</taxon>
        <taxon>Streptomyces</taxon>
    </lineage>
</organism>
<dbReference type="OrthoDB" id="5168887at2"/>
<evidence type="ECO:0000313" key="3">
    <source>
        <dbReference type="EMBL" id="OEV05077.1"/>
    </source>
</evidence>
<dbReference type="PANTHER" id="PTHR43784">
    <property type="entry name" value="GDSL-LIKE LIPASE/ACYLHYDROLASE, PUTATIVE (AFU_ORTHOLOGUE AFUA_2G00820)-RELATED"/>
    <property type="match status" value="1"/>
</dbReference>
<dbReference type="SUPFAM" id="SSF52266">
    <property type="entry name" value="SGNH hydrolase"/>
    <property type="match status" value="1"/>
</dbReference>
<dbReference type="InterPro" id="IPR013830">
    <property type="entry name" value="SGNH_hydro"/>
</dbReference>
<evidence type="ECO:0000259" key="2">
    <source>
        <dbReference type="Pfam" id="PF13472"/>
    </source>
</evidence>
<reference evidence="3 4" key="1">
    <citation type="journal article" date="2016" name="Front. Microbiol.">
        <title>Comparative Genomics Analysis of Streptomyces Species Reveals Their Adaptation to the Marine Environment and Their Diversity at the Genomic Level.</title>
        <authorList>
            <person name="Tian X."/>
            <person name="Zhang Z."/>
            <person name="Yang T."/>
            <person name="Chen M."/>
            <person name="Li J."/>
            <person name="Chen F."/>
            <person name="Yang J."/>
            <person name="Li W."/>
            <person name="Zhang B."/>
            <person name="Zhang Z."/>
            <person name="Wu J."/>
            <person name="Zhang C."/>
            <person name="Long L."/>
            <person name="Xiao J."/>
        </authorList>
    </citation>
    <scope>NUCLEOTIDE SEQUENCE [LARGE SCALE GENOMIC DNA]</scope>
    <source>
        <strain evidence="3 4">SCSIO 02100</strain>
    </source>
</reference>
<dbReference type="STRING" id="1075402.AN216_04455"/>
<dbReference type="InterPro" id="IPR053140">
    <property type="entry name" value="GDSL_Rv0518-like"/>
</dbReference>
<dbReference type="AlphaFoldDB" id="A0A1E7KME6"/>
<accession>A0A1E7KME6</accession>
<feature type="domain" description="SGNH hydrolase-type esterase" evidence="2">
    <location>
        <begin position="5"/>
        <end position="199"/>
    </location>
</feature>
<evidence type="ECO:0000256" key="1">
    <source>
        <dbReference type="SAM" id="MobiDB-lite"/>
    </source>
</evidence>
<protein>
    <recommendedName>
        <fullName evidence="2">SGNH hydrolase-type esterase domain-containing protein</fullName>
    </recommendedName>
</protein>
<dbReference type="EMBL" id="LJGU01000106">
    <property type="protein sequence ID" value="OEV05077.1"/>
    <property type="molecule type" value="Genomic_DNA"/>
</dbReference>
<dbReference type="RefSeq" id="WP_070195272.1">
    <property type="nucleotide sequence ID" value="NZ_LJGU01000106.1"/>
</dbReference>
<dbReference type="PATRIC" id="fig|1075402.3.peg.5169"/>
<sequence length="247" mass="26809">MRIMFVGDSMTVGSAGDVTWRYRMWQRLERDPRCGPYTIVGPHDSLHEGSHAYAAPDFPAHARRHLADWGAGWTHLAPAIGDAVRQTRADTLLVSLGLIDLGFYTDVPQTLENVRHFLSEARAANPRTRLVLLPVLPNVRARTDPRFAAACAEFNAALVRLVDARQTADSPLRLAAAPPNWTASRDTYDGTHPGPRGERRIATAFADALLGGWGRRAPGENAGEPRSLVPPPAVPDPVGTVPVPAAR</sequence>
<keyword evidence="4" id="KW-1185">Reference proteome</keyword>
<proteinExistence type="predicted"/>
<feature type="region of interest" description="Disordered" evidence="1">
    <location>
        <begin position="215"/>
        <end position="247"/>
    </location>
</feature>